<evidence type="ECO:0000313" key="1">
    <source>
        <dbReference type="Proteomes" id="UP000790787"/>
    </source>
</evidence>
<proteinExistence type="predicted"/>
<dbReference type="Proteomes" id="UP000790787">
    <property type="component" value="Chromosome 10"/>
</dbReference>
<organism evidence="1 2">
    <name type="scientific">Nicotiana tabacum</name>
    <name type="common">Common tobacco</name>
    <dbReference type="NCBI Taxonomy" id="4097"/>
    <lineage>
        <taxon>Eukaryota</taxon>
        <taxon>Viridiplantae</taxon>
        <taxon>Streptophyta</taxon>
        <taxon>Embryophyta</taxon>
        <taxon>Tracheophyta</taxon>
        <taxon>Spermatophyta</taxon>
        <taxon>Magnoliopsida</taxon>
        <taxon>eudicotyledons</taxon>
        <taxon>Gunneridae</taxon>
        <taxon>Pentapetalae</taxon>
        <taxon>asterids</taxon>
        <taxon>lamiids</taxon>
        <taxon>Solanales</taxon>
        <taxon>Solanaceae</taxon>
        <taxon>Nicotianoideae</taxon>
        <taxon>Nicotianeae</taxon>
        <taxon>Nicotiana</taxon>
    </lineage>
</organism>
<sequence length="255" mass="29044">MTHFVTAVKGNDLTKEKISSIWMKKFGKTLTGKALTWYSPLPACSIETLEEMADKLVTAHAGAQKAEARVNYIFANKQSLGEGLKDFLIRFNRVLMTMQNVSEGMAVVAFQNGLNREGSKATRKLLSRLMKYPPTNWDKIHNGYCAEVKADEEKDEETVPEEIIGFRDLNRERYQPYVRAAAAPSLGYEEGSSRPRTRTHRNERDMPPLLSAHNVYVSPTEIVYSLEKLETKVKWPLKMRSDPNTRKSNALCEFH</sequence>
<reference evidence="1" key="1">
    <citation type="journal article" date="2014" name="Nat. Commun.">
        <title>The tobacco genome sequence and its comparison with those of tomato and potato.</title>
        <authorList>
            <person name="Sierro N."/>
            <person name="Battey J.N."/>
            <person name="Ouadi S."/>
            <person name="Bakaher N."/>
            <person name="Bovet L."/>
            <person name="Willig A."/>
            <person name="Goepfert S."/>
            <person name="Peitsch M.C."/>
            <person name="Ivanov N.V."/>
        </authorList>
    </citation>
    <scope>NUCLEOTIDE SEQUENCE [LARGE SCALE GENOMIC DNA]</scope>
</reference>
<gene>
    <name evidence="2" type="primary">LOC142165456</name>
</gene>
<name>A0AC58S538_TOBAC</name>
<protein>
    <submittedName>
        <fullName evidence="2">Uncharacterized protein LOC142165456</fullName>
    </submittedName>
</protein>
<keyword evidence="1" id="KW-1185">Reference proteome</keyword>
<accession>A0AC58S538</accession>
<evidence type="ECO:0000313" key="2">
    <source>
        <dbReference type="RefSeq" id="XP_075080106.1"/>
    </source>
</evidence>
<reference evidence="2" key="2">
    <citation type="submission" date="2025-08" db="UniProtKB">
        <authorList>
            <consortium name="RefSeq"/>
        </authorList>
    </citation>
    <scope>IDENTIFICATION</scope>
    <source>
        <tissue evidence="2">Leaf</tissue>
    </source>
</reference>
<dbReference type="RefSeq" id="XP_075080106.1">
    <property type="nucleotide sequence ID" value="XM_075224005.1"/>
</dbReference>